<reference evidence="1" key="1">
    <citation type="submission" date="2014-11" db="EMBL/GenBank/DDBJ databases">
        <authorList>
            <person name="Amaro Gonzalez C."/>
        </authorList>
    </citation>
    <scope>NUCLEOTIDE SEQUENCE</scope>
</reference>
<protein>
    <submittedName>
        <fullName evidence="1">Uncharacterized protein</fullName>
    </submittedName>
</protein>
<accession>A0A0E9TLW4</accession>
<dbReference type="EMBL" id="GBXM01054130">
    <property type="protein sequence ID" value="JAH54447.1"/>
    <property type="molecule type" value="Transcribed_RNA"/>
</dbReference>
<sequence length="40" mass="4679">MGVIQTEQKWPETQRQSCDRCSVQLKTSLSFISWETDGQF</sequence>
<name>A0A0E9TLW4_ANGAN</name>
<dbReference type="AlphaFoldDB" id="A0A0E9TLW4"/>
<evidence type="ECO:0000313" key="1">
    <source>
        <dbReference type="EMBL" id="JAH54447.1"/>
    </source>
</evidence>
<reference evidence="1" key="2">
    <citation type="journal article" date="2015" name="Fish Shellfish Immunol.">
        <title>Early steps in the European eel (Anguilla anguilla)-Vibrio vulnificus interaction in the gills: Role of the RtxA13 toxin.</title>
        <authorList>
            <person name="Callol A."/>
            <person name="Pajuelo D."/>
            <person name="Ebbesson L."/>
            <person name="Teles M."/>
            <person name="MacKenzie S."/>
            <person name="Amaro C."/>
        </authorList>
    </citation>
    <scope>NUCLEOTIDE SEQUENCE</scope>
</reference>
<organism evidence="1">
    <name type="scientific">Anguilla anguilla</name>
    <name type="common">European freshwater eel</name>
    <name type="synonym">Muraena anguilla</name>
    <dbReference type="NCBI Taxonomy" id="7936"/>
    <lineage>
        <taxon>Eukaryota</taxon>
        <taxon>Metazoa</taxon>
        <taxon>Chordata</taxon>
        <taxon>Craniata</taxon>
        <taxon>Vertebrata</taxon>
        <taxon>Euteleostomi</taxon>
        <taxon>Actinopterygii</taxon>
        <taxon>Neopterygii</taxon>
        <taxon>Teleostei</taxon>
        <taxon>Anguilliformes</taxon>
        <taxon>Anguillidae</taxon>
        <taxon>Anguilla</taxon>
    </lineage>
</organism>
<proteinExistence type="predicted"/>